<name>A0A7J9SMB5_9EURY</name>
<feature type="domain" description="Lipoyl-binding" evidence="7">
    <location>
        <begin position="3"/>
        <end position="78"/>
    </location>
</feature>
<dbReference type="GO" id="GO:0016407">
    <property type="term" value="F:acetyltransferase activity"/>
    <property type="evidence" value="ECO:0007669"/>
    <property type="project" value="TreeGrafter"/>
</dbReference>
<evidence type="ECO:0000259" key="8">
    <source>
        <dbReference type="PROSITE" id="PS51826"/>
    </source>
</evidence>
<dbReference type="FunFam" id="3.30.559.10:FF:000007">
    <property type="entry name" value="Dihydrolipoamide acetyltransferase component of pyruvate dehydrogenase complex"/>
    <property type="match status" value="1"/>
</dbReference>
<feature type="compositionally biased region" description="Low complexity" evidence="6">
    <location>
        <begin position="257"/>
        <end position="276"/>
    </location>
</feature>
<dbReference type="EMBL" id="JACKXD010000002">
    <property type="protein sequence ID" value="MBB6646181.1"/>
    <property type="molecule type" value="Genomic_DNA"/>
</dbReference>
<evidence type="ECO:0000256" key="1">
    <source>
        <dbReference type="ARBA" id="ARBA00001938"/>
    </source>
</evidence>
<evidence type="ECO:0000256" key="5">
    <source>
        <dbReference type="ARBA" id="ARBA00023315"/>
    </source>
</evidence>
<dbReference type="SUPFAM" id="SSF52777">
    <property type="entry name" value="CoA-dependent acyltransferases"/>
    <property type="match status" value="1"/>
</dbReference>
<dbReference type="SUPFAM" id="SSF51230">
    <property type="entry name" value="Single hybrid motif"/>
    <property type="match status" value="1"/>
</dbReference>
<keyword evidence="10" id="KW-1185">Reference proteome</keyword>
<evidence type="ECO:0000313" key="9">
    <source>
        <dbReference type="EMBL" id="MBB6646181.1"/>
    </source>
</evidence>
<dbReference type="Pfam" id="PF02817">
    <property type="entry name" value="E3_binding"/>
    <property type="match status" value="2"/>
</dbReference>
<feature type="domain" description="Peripheral subunit-binding (PSBD)" evidence="8">
    <location>
        <begin position="119"/>
        <end position="156"/>
    </location>
</feature>
<dbReference type="Gene3D" id="3.30.559.10">
    <property type="entry name" value="Chloramphenicol acetyltransferase-like domain"/>
    <property type="match status" value="1"/>
</dbReference>
<reference evidence="9 10" key="1">
    <citation type="submission" date="2020-08" db="EMBL/GenBank/DDBJ databases">
        <authorList>
            <person name="Seo M.-J."/>
        </authorList>
    </citation>
    <scope>NUCLEOTIDE SEQUENCE [LARGE SCALE GENOMIC DNA]</scope>
    <source>
        <strain evidence="9 10">MBLA0160</strain>
    </source>
</reference>
<dbReference type="InterPro" id="IPR011053">
    <property type="entry name" value="Single_hybrid_motif"/>
</dbReference>
<comment type="similarity">
    <text evidence="2">Belongs to the 2-oxoacid dehydrogenase family.</text>
</comment>
<comment type="caution">
    <text evidence="9">The sequence shown here is derived from an EMBL/GenBank/DDBJ whole genome shotgun (WGS) entry which is preliminary data.</text>
</comment>
<comment type="cofactor">
    <cofactor evidence="1">
        <name>(R)-lipoate</name>
        <dbReference type="ChEBI" id="CHEBI:83088"/>
    </cofactor>
</comment>
<dbReference type="Proteomes" id="UP000546257">
    <property type="component" value="Unassembled WGS sequence"/>
</dbReference>
<organism evidence="9 10">
    <name type="scientific">Halobellus ruber</name>
    <dbReference type="NCBI Taxonomy" id="2761102"/>
    <lineage>
        <taxon>Archaea</taxon>
        <taxon>Methanobacteriati</taxon>
        <taxon>Methanobacteriota</taxon>
        <taxon>Stenosarchaea group</taxon>
        <taxon>Halobacteria</taxon>
        <taxon>Halobacteriales</taxon>
        <taxon>Haloferacaceae</taxon>
        <taxon>Halobellus</taxon>
    </lineage>
</organism>
<gene>
    <name evidence="9" type="ORF">H5V44_07750</name>
</gene>
<evidence type="ECO:0000256" key="6">
    <source>
        <dbReference type="SAM" id="MobiDB-lite"/>
    </source>
</evidence>
<dbReference type="PANTHER" id="PTHR43178:SF5">
    <property type="entry name" value="LIPOAMIDE ACYLTRANSFERASE COMPONENT OF BRANCHED-CHAIN ALPHA-KETO ACID DEHYDROGENASE COMPLEX, MITOCHONDRIAL"/>
    <property type="match status" value="1"/>
</dbReference>
<dbReference type="Pfam" id="PF00364">
    <property type="entry name" value="Biotin_lipoyl"/>
    <property type="match status" value="1"/>
</dbReference>
<dbReference type="GO" id="GO:0005737">
    <property type="term" value="C:cytoplasm"/>
    <property type="evidence" value="ECO:0007669"/>
    <property type="project" value="TreeGrafter"/>
</dbReference>
<dbReference type="SUPFAM" id="SSF47005">
    <property type="entry name" value="Peripheral subunit-binding domain of 2-oxo acid dehydrogenase complex"/>
    <property type="match status" value="1"/>
</dbReference>
<dbReference type="RefSeq" id="WP_185192532.1">
    <property type="nucleotide sequence ID" value="NZ_JACKXD010000002.1"/>
</dbReference>
<feature type="compositionally biased region" description="Polar residues" evidence="6">
    <location>
        <begin position="179"/>
        <end position="191"/>
    </location>
</feature>
<dbReference type="InterPro" id="IPR004167">
    <property type="entry name" value="PSBD"/>
</dbReference>
<protein>
    <submittedName>
        <fullName evidence="9">2-oxo acid dehydrogenase subunit E2</fullName>
    </submittedName>
</protein>
<accession>A0A7J9SMB5</accession>
<dbReference type="InterPro" id="IPR000089">
    <property type="entry name" value="Biotin_lipoyl"/>
</dbReference>
<keyword evidence="4" id="KW-0450">Lipoyl</keyword>
<dbReference type="GO" id="GO:0031405">
    <property type="term" value="F:lipoic acid binding"/>
    <property type="evidence" value="ECO:0007669"/>
    <property type="project" value="TreeGrafter"/>
</dbReference>
<evidence type="ECO:0000313" key="10">
    <source>
        <dbReference type="Proteomes" id="UP000546257"/>
    </source>
</evidence>
<dbReference type="AlphaFoldDB" id="A0A7J9SMB5"/>
<keyword evidence="5" id="KW-0012">Acyltransferase</keyword>
<dbReference type="Gene3D" id="2.40.50.100">
    <property type="match status" value="1"/>
</dbReference>
<keyword evidence="3" id="KW-0808">Transferase</keyword>
<dbReference type="InterPro" id="IPR036625">
    <property type="entry name" value="E3-bd_dom_sf"/>
</dbReference>
<dbReference type="Pfam" id="PF00198">
    <property type="entry name" value="2-oxoacid_dh"/>
    <property type="match status" value="1"/>
</dbReference>
<feature type="region of interest" description="Disordered" evidence="6">
    <location>
        <begin position="84"/>
        <end position="116"/>
    </location>
</feature>
<dbReference type="InterPro" id="IPR001078">
    <property type="entry name" value="2-oxoacid_DH_actylTfrase"/>
</dbReference>
<dbReference type="CDD" id="cd06849">
    <property type="entry name" value="lipoyl_domain"/>
    <property type="match status" value="1"/>
</dbReference>
<dbReference type="InterPro" id="IPR050743">
    <property type="entry name" value="2-oxoacid_DH_E2_comp"/>
</dbReference>
<proteinExistence type="inferred from homology"/>
<evidence type="ECO:0000256" key="4">
    <source>
        <dbReference type="ARBA" id="ARBA00022823"/>
    </source>
</evidence>
<sequence length="538" mass="56077">MALKEFALPDVGEGVAEGELVTWLVEAGERVEEDQPIAEVETDKAMVEIPSAYDGVVSELRAEEGEMVPVGEVFVVFETDEDDAAGDDTATAGAADEGSAGAVGGDPTDDAAVPDGRVFAPPRVRRLARAEGVDLGNVAGSGPGGRITEADVEAAAGAGSGAAADDGSRESPGDGTVTAGASTNGTSESIQSGAAGRSRADRDRTLAMPATRQLAREEGVDLDAVPASEERDGEAFVTPADVRSYADAGREATPEGATLPTASAPESSASAGTESTVDGETAPETDAEATPGTDVEATTAAEESGPRPGDRVPYTGIRRTIGDRMAESKYTAPHVSHHDEVDVTDLVETRTRLKEVADDSGVTLTYLPFVIKAVIAGLRAEPYMNSQLDEEAEEIVLHDEYHIGIAVATDAGLMVPVVENADRKGLLEIAREVQDLAKRARDRTISVDELRGSTFTITNLGAVGGEHASPIINYPEAGILALGEIKEKPAVHEGEVVPREILTISASVDHRIVDGAIAARFTNKVKQYLHDPDLLLLE</sequence>
<feature type="region of interest" description="Disordered" evidence="6">
    <location>
        <begin position="157"/>
        <end position="315"/>
    </location>
</feature>
<dbReference type="PROSITE" id="PS51826">
    <property type="entry name" value="PSBD"/>
    <property type="match status" value="1"/>
</dbReference>
<evidence type="ECO:0000256" key="3">
    <source>
        <dbReference type="ARBA" id="ARBA00022679"/>
    </source>
</evidence>
<evidence type="ECO:0000259" key="7">
    <source>
        <dbReference type="PROSITE" id="PS50968"/>
    </source>
</evidence>
<dbReference type="InterPro" id="IPR023213">
    <property type="entry name" value="CAT-like_dom_sf"/>
</dbReference>
<evidence type="ECO:0000256" key="2">
    <source>
        <dbReference type="ARBA" id="ARBA00007317"/>
    </source>
</evidence>
<dbReference type="PANTHER" id="PTHR43178">
    <property type="entry name" value="DIHYDROLIPOAMIDE ACETYLTRANSFERASE COMPONENT OF PYRUVATE DEHYDROGENASE COMPLEX"/>
    <property type="match status" value="1"/>
</dbReference>
<dbReference type="PROSITE" id="PS50968">
    <property type="entry name" value="BIOTINYL_LIPOYL"/>
    <property type="match status" value="1"/>
</dbReference>
<feature type="compositionally biased region" description="Low complexity" evidence="6">
    <location>
        <begin position="87"/>
        <end position="100"/>
    </location>
</feature>
<dbReference type="Gene3D" id="4.10.320.10">
    <property type="entry name" value="E3-binding domain"/>
    <property type="match status" value="2"/>
</dbReference>